<sequence>MYDIDNGETGFVLTSLAVGALLAMPLAGYLIVRNGSQQLSIVSTLVFILSVPAMAYMPGYLGLLILMPLIGVATGVMDVAINAQSVEIERLWGKPITSSFHACFSGGMFLGAGTAALFIYLGFDLGHHLLAVSVIALLVAAVSLPYFLRDDPAAAVDSGGNGSKFGLAIILLGIASLCTMIGEGAMADWTPLYMTRVTGSEEALAPMGQAAFSGAMLVGRSVGDYVRARIGSLSVVRIGAFLSFLGVSAAILFPTPLVSILGFGLVGLGLANIVPVIFSEASKVPGLRPGVGISSVSTIGYSAFLFGPPLIGFVSDYQNSLLPQGMAFFPGVEGLRVGLGLVALLMAVLLGLAVFYLRVDD</sequence>
<proteinExistence type="predicted"/>
<evidence type="ECO:0000256" key="3">
    <source>
        <dbReference type="ARBA" id="ARBA00022989"/>
    </source>
</evidence>
<feature type="transmembrane region" description="Helical" evidence="5">
    <location>
        <begin position="168"/>
        <end position="187"/>
    </location>
</feature>
<evidence type="ECO:0000313" key="8">
    <source>
        <dbReference type="Proteomes" id="UP000576209"/>
    </source>
</evidence>
<dbReference type="CDD" id="cd17393">
    <property type="entry name" value="MFS_MosC_like"/>
    <property type="match status" value="1"/>
</dbReference>
<name>A0A840E3F4_9BACT</name>
<feature type="transmembrane region" description="Helical" evidence="5">
    <location>
        <begin position="290"/>
        <end position="314"/>
    </location>
</feature>
<feature type="transmembrane region" description="Helical" evidence="5">
    <location>
        <begin position="39"/>
        <end position="57"/>
    </location>
</feature>
<keyword evidence="2 5" id="KW-0812">Transmembrane</keyword>
<keyword evidence="3 5" id="KW-1133">Transmembrane helix</keyword>
<evidence type="ECO:0000313" key="7">
    <source>
        <dbReference type="EMBL" id="MBB4077587.1"/>
    </source>
</evidence>
<dbReference type="InterPro" id="IPR020846">
    <property type="entry name" value="MFS_dom"/>
</dbReference>
<dbReference type="EMBL" id="JACIFF010000001">
    <property type="protein sequence ID" value="MBB4077587.1"/>
    <property type="molecule type" value="Genomic_DNA"/>
</dbReference>
<comment type="subcellular location">
    <subcellularLocation>
        <location evidence="1">Membrane</location>
        <topology evidence="1">Multi-pass membrane protein</topology>
    </subcellularLocation>
</comment>
<dbReference type="Pfam" id="PF07690">
    <property type="entry name" value="MFS_1"/>
    <property type="match status" value="1"/>
</dbReference>
<comment type="caution">
    <text evidence="7">The sequence shown here is derived from an EMBL/GenBank/DDBJ whole genome shotgun (WGS) entry which is preliminary data.</text>
</comment>
<feature type="transmembrane region" description="Helical" evidence="5">
    <location>
        <begin position="235"/>
        <end position="253"/>
    </location>
</feature>
<dbReference type="InterPro" id="IPR036259">
    <property type="entry name" value="MFS_trans_sf"/>
</dbReference>
<feature type="domain" description="Major facilitator superfamily (MFS) profile" evidence="6">
    <location>
        <begin position="1"/>
        <end position="361"/>
    </location>
</feature>
<keyword evidence="4 5" id="KW-0472">Membrane</keyword>
<organism evidence="7 8">
    <name type="scientific">Neolewinella aquimaris</name>
    <dbReference type="NCBI Taxonomy" id="1835722"/>
    <lineage>
        <taxon>Bacteria</taxon>
        <taxon>Pseudomonadati</taxon>
        <taxon>Bacteroidota</taxon>
        <taxon>Saprospiria</taxon>
        <taxon>Saprospirales</taxon>
        <taxon>Lewinellaceae</taxon>
        <taxon>Neolewinella</taxon>
    </lineage>
</organism>
<dbReference type="InterPro" id="IPR011701">
    <property type="entry name" value="MFS"/>
</dbReference>
<evidence type="ECO:0000259" key="6">
    <source>
        <dbReference type="PROSITE" id="PS50850"/>
    </source>
</evidence>
<dbReference type="InterPro" id="IPR051788">
    <property type="entry name" value="MFS_Transporter"/>
</dbReference>
<dbReference type="Gene3D" id="1.20.1250.20">
    <property type="entry name" value="MFS general substrate transporter like domains"/>
    <property type="match status" value="2"/>
</dbReference>
<dbReference type="SUPFAM" id="SSF103473">
    <property type="entry name" value="MFS general substrate transporter"/>
    <property type="match status" value="1"/>
</dbReference>
<protein>
    <submittedName>
        <fullName evidence="7">MFS family permease</fullName>
    </submittedName>
</protein>
<accession>A0A840E3F4</accession>
<dbReference type="PANTHER" id="PTHR23514:SF13">
    <property type="entry name" value="INNER MEMBRANE PROTEIN YBJJ"/>
    <property type="match status" value="1"/>
</dbReference>
<dbReference type="AlphaFoldDB" id="A0A840E3F4"/>
<dbReference type="GO" id="GO:0016020">
    <property type="term" value="C:membrane"/>
    <property type="evidence" value="ECO:0007669"/>
    <property type="project" value="UniProtKB-SubCell"/>
</dbReference>
<evidence type="ECO:0000256" key="2">
    <source>
        <dbReference type="ARBA" id="ARBA00022692"/>
    </source>
</evidence>
<feature type="transmembrane region" description="Helical" evidence="5">
    <location>
        <begin position="102"/>
        <end position="123"/>
    </location>
</feature>
<feature type="transmembrane region" description="Helical" evidence="5">
    <location>
        <begin position="259"/>
        <end position="278"/>
    </location>
</feature>
<dbReference type="PROSITE" id="PS50850">
    <property type="entry name" value="MFS"/>
    <property type="match status" value="1"/>
</dbReference>
<gene>
    <name evidence="7" type="ORF">GGR28_000188</name>
</gene>
<dbReference type="GO" id="GO:0022857">
    <property type="term" value="F:transmembrane transporter activity"/>
    <property type="evidence" value="ECO:0007669"/>
    <property type="project" value="InterPro"/>
</dbReference>
<evidence type="ECO:0000256" key="5">
    <source>
        <dbReference type="SAM" id="Phobius"/>
    </source>
</evidence>
<feature type="transmembrane region" description="Helical" evidence="5">
    <location>
        <begin position="12"/>
        <end position="32"/>
    </location>
</feature>
<feature type="transmembrane region" description="Helical" evidence="5">
    <location>
        <begin position="334"/>
        <end position="357"/>
    </location>
</feature>
<evidence type="ECO:0000256" key="1">
    <source>
        <dbReference type="ARBA" id="ARBA00004141"/>
    </source>
</evidence>
<dbReference type="PANTHER" id="PTHR23514">
    <property type="entry name" value="BYPASS OF STOP CODON PROTEIN 6"/>
    <property type="match status" value="1"/>
</dbReference>
<dbReference type="Proteomes" id="UP000576209">
    <property type="component" value="Unassembled WGS sequence"/>
</dbReference>
<keyword evidence="8" id="KW-1185">Reference proteome</keyword>
<reference evidence="7 8" key="1">
    <citation type="submission" date="2020-08" db="EMBL/GenBank/DDBJ databases">
        <title>Genomic Encyclopedia of Type Strains, Phase IV (KMG-IV): sequencing the most valuable type-strain genomes for metagenomic binning, comparative biology and taxonomic classification.</title>
        <authorList>
            <person name="Goeker M."/>
        </authorList>
    </citation>
    <scope>NUCLEOTIDE SEQUENCE [LARGE SCALE GENOMIC DNA]</scope>
    <source>
        <strain evidence="7 8">DSM 105137</strain>
    </source>
</reference>
<feature type="transmembrane region" description="Helical" evidence="5">
    <location>
        <begin position="129"/>
        <end position="148"/>
    </location>
</feature>
<evidence type="ECO:0000256" key="4">
    <source>
        <dbReference type="ARBA" id="ARBA00023136"/>
    </source>
</evidence>